<dbReference type="CDD" id="cd07713">
    <property type="entry name" value="DHPS-like_MBL-fold"/>
    <property type="match status" value="1"/>
</dbReference>
<comment type="caution">
    <text evidence="2">The sequence shown here is derived from an EMBL/GenBank/DDBJ whole genome shotgun (WGS) entry which is preliminary data.</text>
</comment>
<dbReference type="RefSeq" id="WP_191768449.1">
    <property type="nucleotide sequence ID" value="NZ_JACSRA010000012.1"/>
</dbReference>
<proteinExistence type="predicted"/>
<organism evidence="2 3">
    <name type="scientific">Clostridium cibarium</name>
    <dbReference type="NCBI Taxonomy" id="2762247"/>
    <lineage>
        <taxon>Bacteria</taxon>
        <taxon>Bacillati</taxon>
        <taxon>Bacillota</taxon>
        <taxon>Clostridia</taxon>
        <taxon>Eubacteriales</taxon>
        <taxon>Clostridiaceae</taxon>
        <taxon>Clostridium</taxon>
    </lineage>
</organism>
<dbReference type="InterPro" id="IPR001279">
    <property type="entry name" value="Metallo-B-lactamas"/>
</dbReference>
<dbReference type="Gene3D" id="3.60.15.10">
    <property type="entry name" value="Ribonuclease Z/Hydroxyacylglutathione hydrolase-like"/>
    <property type="match status" value="1"/>
</dbReference>
<dbReference type="Proteomes" id="UP000627781">
    <property type="component" value="Unassembled WGS sequence"/>
</dbReference>
<evidence type="ECO:0000259" key="1">
    <source>
        <dbReference type="Pfam" id="PF00753"/>
    </source>
</evidence>
<accession>A0ABR8PTS5</accession>
<sequence length="278" mass="32153">MSIKITTLIENQQDNNDTLVNEHGLALFIEFEDKKILFDTGQSGDFIKNAEKLNKDINNLDYVILSHGHYDHSGGFREFTKYSKKNFKLIVGNGFFNEKYKLIEEGYKFNGNSFSEEFIVKNNIAVKYVTEDIFKITDELMVFTNFERSTEFETLNEKFFIKKNEGYILDDFSDEISLGVKYEKGLVVILGCSHIGIVNILKTIMKRTGMPIYCVVGGSHLIEADELRLNKTMEFFKENSISLLRLSHCTGENAIYKLKHEFRKEFIYNNTGNSIEII</sequence>
<dbReference type="InterPro" id="IPR041712">
    <property type="entry name" value="DHPS-like_MBL-fold"/>
</dbReference>
<dbReference type="PANTHER" id="PTHR13754">
    <property type="entry name" value="METALLO-BETA-LACTAMASE SUPERFAMILY PROTEIN"/>
    <property type="match status" value="1"/>
</dbReference>
<dbReference type="InterPro" id="IPR052926">
    <property type="entry name" value="Metallo-beta-lactamase_dom"/>
</dbReference>
<dbReference type="PANTHER" id="PTHR13754:SF13">
    <property type="entry name" value="METALLO-BETA-LACTAMASE SUPERFAMILY PROTEIN (AFU_ORTHOLOGUE AFUA_3G07630)"/>
    <property type="match status" value="1"/>
</dbReference>
<keyword evidence="3" id="KW-1185">Reference proteome</keyword>
<reference evidence="2 3" key="1">
    <citation type="submission" date="2020-08" db="EMBL/GenBank/DDBJ databases">
        <title>A Genomic Blueprint of the Chicken Gut Microbiome.</title>
        <authorList>
            <person name="Gilroy R."/>
            <person name="Ravi A."/>
            <person name="Getino M."/>
            <person name="Pursley I."/>
            <person name="Horton D.L."/>
            <person name="Alikhan N.-F."/>
            <person name="Baker D."/>
            <person name="Gharbi K."/>
            <person name="Hall N."/>
            <person name="Watson M."/>
            <person name="Adriaenssens E.M."/>
            <person name="Foster-Nyarko E."/>
            <person name="Jarju S."/>
            <person name="Secka A."/>
            <person name="Antonio M."/>
            <person name="Oren A."/>
            <person name="Chaudhuri R."/>
            <person name="La Ragione R.M."/>
            <person name="Hildebrand F."/>
            <person name="Pallen M.J."/>
        </authorList>
    </citation>
    <scope>NUCLEOTIDE SEQUENCE [LARGE SCALE GENOMIC DNA]</scope>
    <source>
        <strain evidence="2 3">Sa3CVN1</strain>
    </source>
</reference>
<dbReference type="Pfam" id="PF00753">
    <property type="entry name" value="Lactamase_B"/>
    <property type="match status" value="1"/>
</dbReference>
<feature type="domain" description="Metallo-beta-lactamase" evidence="1">
    <location>
        <begin position="24"/>
        <end position="84"/>
    </location>
</feature>
<evidence type="ECO:0000313" key="2">
    <source>
        <dbReference type="EMBL" id="MBD7911580.1"/>
    </source>
</evidence>
<protein>
    <submittedName>
        <fullName evidence="2">MBL fold metallo-hydrolase</fullName>
    </submittedName>
</protein>
<dbReference type="SUPFAM" id="SSF56281">
    <property type="entry name" value="Metallo-hydrolase/oxidoreductase"/>
    <property type="match status" value="1"/>
</dbReference>
<name>A0ABR8PTS5_9CLOT</name>
<dbReference type="EMBL" id="JACSRA010000012">
    <property type="protein sequence ID" value="MBD7911580.1"/>
    <property type="molecule type" value="Genomic_DNA"/>
</dbReference>
<dbReference type="InterPro" id="IPR036866">
    <property type="entry name" value="RibonucZ/Hydroxyglut_hydro"/>
</dbReference>
<evidence type="ECO:0000313" key="3">
    <source>
        <dbReference type="Proteomes" id="UP000627781"/>
    </source>
</evidence>
<gene>
    <name evidence="2" type="ORF">H9661_09450</name>
</gene>